<dbReference type="InterPro" id="IPR036138">
    <property type="entry name" value="PBP_dimer_sf"/>
</dbReference>
<dbReference type="RefSeq" id="WP_095369619.1">
    <property type="nucleotide sequence ID" value="NZ_CP022983.1"/>
</dbReference>
<proteinExistence type="inferred from homology"/>
<dbReference type="Gene3D" id="2.20.70.70">
    <property type="match status" value="1"/>
</dbReference>
<feature type="compositionally biased region" description="Polar residues" evidence="7">
    <location>
        <begin position="722"/>
        <end position="731"/>
    </location>
</feature>
<evidence type="ECO:0000256" key="7">
    <source>
        <dbReference type="SAM" id="MobiDB-lite"/>
    </source>
</evidence>
<dbReference type="InterPro" id="IPR012338">
    <property type="entry name" value="Beta-lactam/transpept-like"/>
</dbReference>
<comment type="pathway">
    <text evidence="2">Cell wall biogenesis; peptidoglycan biosynthesis.</text>
</comment>
<dbReference type="Pfam" id="PF03793">
    <property type="entry name" value="PASTA"/>
    <property type="match status" value="2"/>
</dbReference>
<evidence type="ECO:0000256" key="1">
    <source>
        <dbReference type="ARBA" id="ARBA00004370"/>
    </source>
</evidence>
<dbReference type="CDD" id="cd06576">
    <property type="entry name" value="PASTA_Pbp2x-like_1"/>
    <property type="match status" value="1"/>
</dbReference>
<dbReference type="SMART" id="SM00740">
    <property type="entry name" value="PASTA"/>
    <property type="match status" value="2"/>
</dbReference>
<dbReference type="OrthoDB" id="9804124at2"/>
<dbReference type="SUPFAM" id="SSF56519">
    <property type="entry name" value="Penicillin binding protein dimerisation domain"/>
    <property type="match status" value="1"/>
</dbReference>
<name>A0A248TD02_9BACI</name>
<keyword evidence="8" id="KW-1133">Transmembrane helix</keyword>
<feature type="domain" description="Cyclic nucleotide-binding" evidence="9">
    <location>
        <begin position="230"/>
        <end position="295"/>
    </location>
</feature>
<dbReference type="Gene3D" id="3.30.70.2110">
    <property type="match status" value="1"/>
</dbReference>
<evidence type="ECO:0000256" key="5">
    <source>
        <dbReference type="ARBA" id="ARBA00023136"/>
    </source>
</evidence>
<dbReference type="GO" id="GO:0009252">
    <property type="term" value="P:peptidoglycan biosynthetic process"/>
    <property type="evidence" value="ECO:0007669"/>
    <property type="project" value="UniProtKB-UniPathway"/>
</dbReference>
<dbReference type="Gene3D" id="3.90.1310.10">
    <property type="entry name" value="Penicillin-binding protein 2a (Domain 2)"/>
    <property type="match status" value="1"/>
</dbReference>
<evidence type="ECO:0000313" key="12">
    <source>
        <dbReference type="Proteomes" id="UP000215137"/>
    </source>
</evidence>
<evidence type="ECO:0000256" key="4">
    <source>
        <dbReference type="ARBA" id="ARBA00012448"/>
    </source>
</evidence>
<dbReference type="PROSITE" id="PS50042">
    <property type="entry name" value="CNMP_BINDING_3"/>
    <property type="match status" value="1"/>
</dbReference>
<dbReference type="EC" id="3.4.16.4" evidence="4"/>
<evidence type="ECO:0000256" key="3">
    <source>
        <dbReference type="ARBA" id="ARBA00007171"/>
    </source>
</evidence>
<comment type="subcellular location">
    <subcellularLocation>
        <location evidence="1">Membrane</location>
    </subcellularLocation>
</comment>
<dbReference type="PANTHER" id="PTHR30627">
    <property type="entry name" value="PEPTIDOGLYCAN D,D-TRANSPEPTIDASE"/>
    <property type="match status" value="1"/>
</dbReference>
<dbReference type="Gene3D" id="3.40.710.10">
    <property type="entry name" value="DD-peptidase/beta-lactamase superfamily"/>
    <property type="match status" value="1"/>
</dbReference>
<feature type="domain" description="PASTA" evidence="10">
    <location>
        <begin position="667"/>
        <end position="723"/>
    </location>
</feature>
<dbReference type="KEGG" id="bko:CKF48_01100"/>
<dbReference type="Pfam" id="PF03717">
    <property type="entry name" value="PBP_dimer"/>
    <property type="match status" value="1"/>
</dbReference>
<accession>A0A248TD02</accession>
<dbReference type="GO" id="GO:0071555">
    <property type="term" value="P:cell wall organization"/>
    <property type="evidence" value="ECO:0007669"/>
    <property type="project" value="TreeGrafter"/>
</dbReference>
<dbReference type="CDD" id="cd06575">
    <property type="entry name" value="PASTA_Pbp2x-like_2"/>
    <property type="match status" value="1"/>
</dbReference>
<dbReference type="SUPFAM" id="SSF54184">
    <property type="entry name" value="Penicillin-binding protein 2x (pbp-2x), c-terminal domain"/>
    <property type="match status" value="2"/>
</dbReference>
<dbReference type="UniPathway" id="UPA00219"/>
<dbReference type="Proteomes" id="UP000215137">
    <property type="component" value="Chromosome"/>
</dbReference>
<keyword evidence="12" id="KW-1185">Reference proteome</keyword>
<dbReference type="SUPFAM" id="SSF56601">
    <property type="entry name" value="beta-lactamase/transpeptidase-like"/>
    <property type="match status" value="1"/>
</dbReference>
<dbReference type="InterPro" id="IPR000595">
    <property type="entry name" value="cNMP-bd_dom"/>
</dbReference>
<evidence type="ECO:0000313" key="11">
    <source>
        <dbReference type="EMBL" id="ASV66044.1"/>
    </source>
</evidence>
<sequence length="745" mass="82402">MYKKQRNMNVGAAILFMIFSLLFFVLLFRFISIQVSGEAGGKVIAAQAEQLYQGSTTIESKRGTIYDRNGNVIAEDSTAYTLVAVLSEKMTKNKDNPKHVVEPDETAKQLAEVIDMEESEIYERLTINERRGKDEQLFQVEFGRAGQKLTVSQKKKIEELELPGIVFQPQTIRFYPNGTFASHLIGYVDSVEGEDGKLEDKGIMGLEKSLNDLMLGEDGKFSYEKDIWGYLLPNGEEVVEKAEDGNDVYLTIDNKIQIFLEEAMSKVSEKYDPEKMVAVVADPKTGEILAMSQRPTFNPETREGIDQTWRNLAIEDSFEPGSTMKAFTLAAAIEEGVFTPNATFESGTYKVTEKSPPVRDHNNGQGWGSITYLEGIQRSSNVAIAKMVKDQLGYETYREYLTKFGFEEPTGIDLPNEAGGKIVYEWPFEKVTTAYGQGTAITPIQQIQAATAIASNGSMKQPHVISEIINPNNDKVVKEAKEEIKGQPISENTAKEVRKVLETVVSSENGTGHNHYQIDGYKVAGKTGTAQIPKEGGGYITGRENYVFSFLGMAPAEDPELLVYVAVQQPELENTETGSDPVSEIFKPVMKNSLSYLSIEPTDYDKLQVSKGLNFEGKSVEEAKKSLEKNGMQPIIIGEGKKVVEQSPGATESVLEGEKVILKTDGKLTVPDLTGWSMRDVMKFVKLSNLKLNSVGNGFAVKQNLAPGSAIKENEYLIVDFQQSGKKTSTNEGEELKDDKSASEQ</sequence>
<dbReference type="GO" id="GO:0009002">
    <property type="term" value="F:serine-type D-Ala-D-Ala carboxypeptidase activity"/>
    <property type="evidence" value="ECO:0007669"/>
    <property type="project" value="UniProtKB-EC"/>
</dbReference>
<gene>
    <name evidence="11" type="ORF">CKF48_01100</name>
</gene>
<dbReference type="AlphaFoldDB" id="A0A248TD02"/>
<evidence type="ECO:0000256" key="8">
    <source>
        <dbReference type="SAM" id="Phobius"/>
    </source>
</evidence>
<dbReference type="InterPro" id="IPR005311">
    <property type="entry name" value="PBP_dimer"/>
</dbReference>
<keyword evidence="5 8" id="KW-0472">Membrane</keyword>
<dbReference type="EMBL" id="CP022983">
    <property type="protein sequence ID" value="ASV66044.1"/>
    <property type="molecule type" value="Genomic_DNA"/>
</dbReference>
<evidence type="ECO:0000259" key="10">
    <source>
        <dbReference type="PROSITE" id="PS51178"/>
    </source>
</evidence>
<evidence type="ECO:0000259" key="9">
    <source>
        <dbReference type="PROSITE" id="PS50042"/>
    </source>
</evidence>
<keyword evidence="8" id="KW-0812">Transmembrane</keyword>
<dbReference type="InterPro" id="IPR050515">
    <property type="entry name" value="Beta-lactam/transpept"/>
</dbReference>
<dbReference type="InterPro" id="IPR001460">
    <property type="entry name" value="PCN-bd_Tpept"/>
</dbReference>
<feature type="region of interest" description="Disordered" evidence="7">
    <location>
        <begin position="722"/>
        <end position="745"/>
    </location>
</feature>
<organism evidence="11 12">
    <name type="scientific">Cytobacillus kochii</name>
    <dbReference type="NCBI Taxonomy" id="859143"/>
    <lineage>
        <taxon>Bacteria</taxon>
        <taxon>Bacillati</taxon>
        <taxon>Bacillota</taxon>
        <taxon>Bacilli</taxon>
        <taxon>Bacillales</taxon>
        <taxon>Bacillaceae</taxon>
        <taxon>Cytobacillus</taxon>
    </lineage>
</organism>
<dbReference type="PANTHER" id="PTHR30627:SF26">
    <property type="entry name" value="PENICILLIN-BINDING PROTEIN 2B"/>
    <property type="match status" value="1"/>
</dbReference>
<evidence type="ECO:0000256" key="6">
    <source>
        <dbReference type="ARBA" id="ARBA00034000"/>
    </source>
</evidence>
<dbReference type="GO" id="GO:0005886">
    <property type="term" value="C:plasma membrane"/>
    <property type="evidence" value="ECO:0007669"/>
    <property type="project" value="TreeGrafter"/>
</dbReference>
<evidence type="ECO:0000256" key="2">
    <source>
        <dbReference type="ARBA" id="ARBA00004752"/>
    </source>
</evidence>
<comment type="catalytic activity">
    <reaction evidence="6">
        <text>Preferential cleavage: (Ac)2-L-Lys-D-Ala-|-D-Ala. Also transpeptidation of peptidyl-alanyl moieties that are N-acyl substituents of D-alanine.</text>
        <dbReference type="EC" id="3.4.16.4"/>
    </reaction>
</comment>
<dbReference type="PROSITE" id="PS51178">
    <property type="entry name" value="PASTA"/>
    <property type="match status" value="2"/>
</dbReference>
<dbReference type="Pfam" id="PF00905">
    <property type="entry name" value="Transpeptidase"/>
    <property type="match status" value="1"/>
</dbReference>
<dbReference type="FunFam" id="3.40.710.10:FF:000026">
    <property type="entry name" value="Penicillin-binding protein 1"/>
    <property type="match status" value="1"/>
</dbReference>
<feature type="transmembrane region" description="Helical" evidence="8">
    <location>
        <begin position="12"/>
        <end position="31"/>
    </location>
</feature>
<protein>
    <recommendedName>
        <fullName evidence="4">serine-type D-Ala-D-Ala carboxypeptidase</fullName>
        <ecNumber evidence="4">3.4.16.4</ecNumber>
    </recommendedName>
</protein>
<reference evidence="11 12" key="1">
    <citation type="submission" date="2017-08" db="EMBL/GenBank/DDBJ databases">
        <title>Complete Genome Sequence of Bacillus kochii Oregon-R-modENCODE STRAIN BDGP4, isolated from Drosophila melanogaster gut.</title>
        <authorList>
            <person name="Wan K.H."/>
            <person name="Yu C."/>
            <person name="Park S."/>
            <person name="Hammonds A.S."/>
            <person name="Booth B.W."/>
            <person name="Celniker S.E."/>
        </authorList>
    </citation>
    <scope>NUCLEOTIDE SEQUENCE [LARGE SCALE GENOMIC DNA]</scope>
    <source>
        <strain evidence="11 12">BDGP4</strain>
    </source>
</reference>
<dbReference type="InterPro" id="IPR005543">
    <property type="entry name" value="PASTA_dom"/>
</dbReference>
<dbReference type="GO" id="GO:0008658">
    <property type="term" value="F:penicillin binding"/>
    <property type="evidence" value="ECO:0007669"/>
    <property type="project" value="InterPro"/>
</dbReference>
<feature type="domain" description="PASTA" evidence="10">
    <location>
        <begin position="606"/>
        <end position="666"/>
    </location>
</feature>
<comment type="similarity">
    <text evidence="3">Belongs to the transpeptidase family.</text>
</comment>